<evidence type="ECO:0000313" key="1">
    <source>
        <dbReference type="EMBL" id="KAF5842458.1"/>
    </source>
</evidence>
<evidence type="ECO:0000313" key="2">
    <source>
        <dbReference type="Proteomes" id="UP000815325"/>
    </source>
</evidence>
<reference evidence="1" key="1">
    <citation type="submission" date="2017-08" db="EMBL/GenBank/DDBJ databases">
        <authorList>
            <person name="Polle J.E."/>
            <person name="Barry K."/>
            <person name="Cushman J."/>
            <person name="Schmutz J."/>
            <person name="Tran D."/>
            <person name="Hathwaick L.T."/>
            <person name="Yim W.C."/>
            <person name="Jenkins J."/>
            <person name="Mckie-Krisberg Z.M."/>
            <person name="Prochnik S."/>
            <person name="Lindquist E."/>
            <person name="Dockter R.B."/>
            <person name="Adam C."/>
            <person name="Molina H."/>
            <person name="Bunkerborg J."/>
            <person name="Jin E."/>
            <person name="Buchheim M."/>
            <person name="Magnuson J."/>
        </authorList>
    </citation>
    <scope>NUCLEOTIDE SEQUENCE</scope>
    <source>
        <strain evidence="1">CCAP 19/18</strain>
    </source>
</reference>
<proteinExistence type="predicted"/>
<comment type="caution">
    <text evidence="1">The sequence shown here is derived from an EMBL/GenBank/DDBJ whole genome shotgun (WGS) entry which is preliminary data.</text>
</comment>
<dbReference type="EMBL" id="MU069461">
    <property type="protein sequence ID" value="KAF5842458.1"/>
    <property type="molecule type" value="Genomic_DNA"/>
</dbReference>
<keyword evidence="2" id="KW-1185">Reference proteome</keyword>
<evidence type="ECO:0008006" key="3">
    <source>
        <dbReference type="Google" id="ProtNLM"/>
    </source>
</evidence>
<sequence>MPCCACNVQCGGPCCIPFVGEGCCTIAQQHWYQGLCCGSLTGHVQHSPLLPVCVIGAALKARGHQQCLDGLGVPTLTGKHEGRHPVFVVTPHVAQAVHILGSYKPHNLHMPKPRRMMHGVVPMAVQLPAHLLSAWVLQQQAHNLQMAMLAREVQCCGPISHFVMAILRHPMPFGLGEHINPIHPHQLLCCLGMALAAGAVQSCHPCFVCSSSSCSKLR</sequence>
<accession>A0ABQ7H6J3</accession>
<gene>
    <name evidence="1" type="ORF">DUNSADRAFT_7067</name>
</gene>
<name>A0ABQ7H6J3_DUNSA</name>
<dbReference type="Proteomes" id="UP000815325">
    <property type="component" value="Unassembled WGS sequence"/>
</dbReference>
<protein>
    <recommendedName>
        <fullName evidence="3">Encoded protein</fullName>
    </recommendedName>
</protein>
<organism evidence="1 2">
    <name type="scientific">Dunaliella salina</name>
    <name type="common">Green alga</name>
    <name type="synonym">Protococcus salinus</name>
    <dbReference type="NCBI Taxonomy" id="3046"/>
    <lineage>
        <taxon>Eukaryota</taxon>
        <taxon>Viridiplantae</taxon>
        <taxon>Chlorophyta</taxon>
        <taxon>core chlorophytes</taxon>
        <taxon>Chlorophyceae</taxon>
        <taxon>CS clade</taxon>
        <taxon>Chlamydomonadales</taxon>
        <taxon>Dunaliellaceae</taxon>
        <taxon>Dunaliella</taxon>
    </lineage>
</organism>